<dbReference type="Pfam" id="PF14079">
    <property type="entry name" value="DUF4260"/>
    <property type="match status" value="1"/>
</dbReference>
<feature type="transmembrane region" description="Helical" evidence="1">
    <location>
        <begin position="50"/>
        <end position="73"/>
    </location>
</feature>
<evidence type="ECO:0000256" key="1">
    <source>
        <dbReference type="SAM" id="Phobius"/>
    </source>
</evidence>
<gene>
    <name evidence="2" type="ORF">VB248_09860</name>
</gene>
<comment type="caution">
    <text evidence="2">The sequence shown here is derived from an EMBL/GenBank/DDBJ whole genome shotgun (WGS) entry which is preliminary data.</text>
</comment>
<dbReference type="Proteomes" id="UP001302949">
    <property type="component" value="Unassembled WGS sequence"/>
</dbReference>
<dbReference type="InterPro" id="IPR025356">
    <property type="entry name" value="DUF4260"/>
</dbReference>
<feature type="transmembrane region" description="Helical" evidence="1">
    <location>
        <begin position="12"/>
        <end position="30"/>
    </location>
</feature>
<dbReference type="RefSeq" id="WP_323296604.1">
    <property type="nucleotide sequence ID" value="NZ_JAYFUM010000010.1"/>
</dbReference>
<keyword evidence="1" id="KW-1133">Transmembrane helix</keyword>
<keyword evidence="3" id="KW-1185">Reference proteome</keyword>
<keyword evidence="1" id="KW-0812">Transmembrane</keyword>
<reference evidence="2 3" key="1">
    <citation type="submission" date="2023-12" db="EMBL/GenBank/DDBJ databases">
        <title>Novel species of the genus Arcicella isolated from rivers.</title>
        <authorList>
            <person name="Lu H."/>
        </authorList>
    </citation>
    <scope>NUCLEOTIDE SEQUENCE [LARGE SCALE GENOMIC DNA]</scope>
    <source>
        <strain evidence="2 3">KCTC 23307</strain>
    </source>
</reference>
<name>A0ABU5Q9W2_9BACT</name>
<evidence type="ECO:0000313" key="2">
    <source>
        <dbReference type="EMBL" id="MEA5139442.1"/>
    </source>
</evidence>
<accession>A0ABU5Q9W2</accession>
<evidence type="ECO:0000313" key="3">
    <source>
        <dbReference type="Proteomes" id="UP001302949"/>
    </source>
</evidence>
<organism evidence="2 3">
    <name type="scientific">Arcicella rigui</name>
    <dbReference type="NCBI Taxonomy" id="797020"/>
    <lineage>
        <taxon>Bacteria</taxon>
        <taxon>Pseudomonadati</taxon>
        <taxon>Bacteroidota</taxon>
        <taxon>Cytophagia</taxon>
        <taxon>Cytophagales</taxon>
        <taxon>Flectobacillaceae</taxon>
        <taxon>Arcicella</taxon>
    </lineage>
</organism>
<protein>
    <submittedName>
        <fullName evidence="2">DUF4260 domain-containing protein</fullName>
    </submittedName>
</protein>
<sequence length="120" mass="13873">MKNILKLEELAEFVLGILIFSRLEFAWWYFPALLLLPDLGMLGYLINPKIGAWLYNFVHHKALGISILAFGFYQQNQSILLLGTILFSHAAFDRMMGYGLKYEDSFEHTHLGKIGKARRH</sequence>
<keyword evidence="1" id="KW-0472">Membrane</keyword>
<dbReference type="EMBL" id="JAYFUM010000010">
    <property type="protein sequence ID" value="MEA5139442.1"/>
    <property type="molecule type" value="Genomic_DNA"/>
</dbReference>
<proteinExistence type="predicted"/>